<gene>
    <name evidence="2" type="ordered locus">Oter_1860</name>
</gene>
<dbReference type="OrthoDB" id="198184at2"/>
<dbReference type="Proteomes" id="UP000007013">
    <property type="component" value="Chromosome"/>
</dbReference>
<feature type="transmembrane region" description="Helical" evidence="1">
    <location>
        <begin position="60"/>
        <end position="77"/>
    </location>
</feature>
<feature type="transmembrane region" description="Helical" evidence="1">
    <location>
        <begin position="84"/>
        <end position="110"/>
    </location>
</feature>
<keyword evidence="3" id="KW-1185">Reference proteome</keyword>
<keyword evidence="1" id="KW-0812">Transmembrane</keyword>
<dbReference type="STRING" id="452637.Oter_1860"/>
<organism evidence="2 3">
    <name type="scientific">Opitutus terrae (strain DSM 11246 / JCM 15787 / PB90-1)</name>
    <dbReference type="NCBI Taxonomy" id="452637"/>
    <lineage>
        <taxon>Bacteria</taxon>
        <taxon>Pseudomonadati</taxon>
        <taxon>Verrucomicrobiota</taxon>
        <taxon>Opitutia</taxon>
        <taxon>Opitutales</taxon>
        <taxon>Opitutaceae</taxon>
        <taxon>Opitutus</taxon>
    </lineage>
</organism>
<dbReference type="RefSeq" id="WP_012374680.1">
    <property type="nucleotide sequence ID" value="NC_010571.1"/>
</dbReference>
<name>B1ZX36_OPITP</name>
<dbReference type="AlphaFoldDB" id="B1ZX36"/>
<dbReference type="GO" id="GO:0016787">
    <property type="term" value="F:hydrolase activity"/>
    <property type="evidence" value="ECO:0007669"/>
    <property type="project" value="UniProtKB-KW"/>
</dbReference>
<proteinExistence type="predicted"/>
<evidence type="ECO:0000256" key="1">
    <source>
        <dbReference type="SAM" id="Phobius"/>
    </source>
</evidence>
<keyword evidence="2" id="KW-0378">Hydrolase</keyword>
<reference evidence="2 3" key="1">
    <citation type="journal article" date="2011" name="J. Bacteriol.">
        <title>Genome sequence of the verrucomicrobium Opitutus terrae PB90-1, an abundant inhabitant of rice paddy soil ecosystems.</title>
        <authorList>
            <person name="van Passel M.W."/>
            <person name="Kant R."/>
            <person name="Palva A."/>
            <person name="Copeland A."/>
            <person name="Lucas S."/>
            <person name="Lapidus A."/>
            <person name="Glavina del Rio T."/>
            <person name="Pitluck S."/>
            <person name="Goltsman E."/>
            <person name="Clum A."/>
            <person name="Sun H."/>
            <person name="Schmutz J."/>
            <person name="Larimer F.W."/>
            <person name="Land M.L."/>
            <person name="Hauser L."/>
            <person name="Kyrpides N."/>
            <person name="Mikhailova N."/>
            <person name="Richardson P.P."/>
            <person name="Janssen P.H."/>
            <person name="de Vos W.M."/>
            <person name="Smidt H."/>
        </authorList>
    </citation>
    <scope>NUCLEOTIDE SEQUENCE [LARGE SCALE GENOMIC DNA]</scope>
    <source>
        <strain evidence="3">DSM 11246 / JCM 15787 / PB90-1</strain>
    </source>
</reference>
<keyword evidence="1" id="KW-0472">Membrane</keyword>
<dbReference type="HOGENOM" id="CLU_1584828_0_0_0"/>
<feature type="transmembrane region" description="Helical" evidence="1">
    <location>
        <begin position="126"/>
        <end position="145"/>
    </location>
</feature>
<protein>
    <submittedName>
        <fullName evidence="2">Membrane-bound metal-dependent hydrolase</fullName>
    </submittedName>
</protein>
<dbReference type="Pfam" id="PF04307">
    <property type="entry name" value="YdjM"/>
    <property type="match status" value="1"/>
</dbReference>
<sequence length="168" mass="18314">MNVLSHALLPALAAAPLLPRRTPREFYAAAGIVALAGALPDVLHPHLSLAARYASWSHTVFAFTGGTMVFVLLAMFARRRLPLIALLLAPVAYASHLGLDGLSGGVAWLYPLSREVLSHRLIRYPYWFPIDVVLAATASATVLWMRWRFWTAESAGAAAQPRPSDRVC</sequence>
<accession>B1ZX36</accession>
<dbReference type="InterPro" id="IPR007404">
    <property type="entry name" value="YdjM-like"/>
</dbReference>
<dbReference type="EMBL" id="CP001032">
    <property type="protein sequence ID" value="ACB75143.1"/>
    <property type="molecule type" value="Genomic_DNA"/>
</dbReference>
<dbReference type="KEGG" id="ote:Oter_1860"/>
<keyword evidence="1" id="KW-1133">Transmembrane helix</keyword>
<evidence type="ECO:0000313" key="2">
    <source>
        <dbReference type="EMBL" id="ACB75143.1"/>
    </source>
</evidence>
<evidence type="ECO:0000313" key="3">
    <source>
        <dbReference type="Proteomes" id="UP000007013"/>
    </source>
</evidence>